<name>A0A1R1B258_PAELA</name>
<dbReference type="OrthoDB" id="9789552at2"/>
<protein>
    <recommendedName>
        <fullName evidence="3">DUF4127 family protein</fullName>
    </recommendedName>
</protein>
<organism evidence="1 2">
    <name type="scientific">Paenibacillus lautus</name>
    <name type="common">Bacillus lautus</name>
    <dbReference type="NCBI Taxonomy" id="1401"/>
    <lineage>
        <taxon>Bacteria</taxon>
        <taxon>Bacillati</taxon>
        <taxon>Bacillota</taxon>
        <taxon>Bacilli</taxon>
        <taxon>Bacillales</taxon>
        <taxon>Paenibacillaceae</taxon>
        <taxon>Paenibacillus</taxon>
    </lineage>
</organism>
<gene>
    <name evidence="1" type="ORF">BK123_13390</name>
</gene>
<evidence type="ECO:0000313" key="2">
    <source>
        <dbReference type="Proteomes" id="UP000187074"/>
    </source>
</evidence>
<evidence type="ECO:0000313" key="1">
    <source>
        <dbReference type="EMBL" id="OME92867.1"/>
    </source>
</evidence>
<dbReference type="InterPro" id="IPR025394">
    <property type="entry name" value="DUF4127"/>
</dbReference>
<comment type="caution">
    <text evidence="1">The sequence shown here is derived from an EMBL/GenBank/DDBJ whole genome shotgun (WGS) entry which is preliminary data.</text>
</comment>
<proteinExistence type="predicted"/>
<sequence length="570" mass="63706">MKNVLYVPLDDRPVNLDDVIKLGQASGLNLITPTAAVIRNRIDSVAEASGSQLIGTSAPTFGKPEDIRQFILNHASSVQGFIISIDMLVYGGLIGSRRLRTSGGETYPHYDSGTTDLLDLIREIKQHYPSKPIYVLDTILRLATTTYVEGLSYNAYTESRSFMGIARKKYTDFSDILNGYNVSSDGAELGDTVHFNKTHYYNTRQHKFKTNHYVLDRLVRQGYIDFLAVGVDDAKVEGVQINEIKFVENYIDRYLDGCEGQNPNRAIILPDADGLGHSLVARMANQLHREGSKTQISLQYYGPHGSTIINDYEYMTLHQNILRHIDVVGGQYVTCEPNIEILAITDETQVSHAVSRIHANGANFVATVVMDFTGKGSANPTVTETLLDSQYTGRLLGYSAWNTAGNLMGISLGMGQARYAFLVSETSASKLNMAVNAHGSLLFKRFLKDYYYKRLAVVDVRSYSRTPSHIRYDNLQASFADQNMRLFNTESAYQQVFTILRDQMQIHQTTLAGRDAFLIGTSAPTCNVKQIKGCSWTLAEYSSASLAYDNPDFIWWRAFEITLNPKVTLQ</sequence>
<reference evidence="1 2" key="1">
    <citation type="submission" date="2016-11" db="EMBL/GenBank/DDBJ databases">
        <title>Paenibacillus species isolates.</title>
        <authorList>
            <person name="Beno S.M."/>
        </authorList>
    </citation>
    <scope>NUCLEOTIDE SEQUENCE [LARGE SCALE GENOMIC DNA]</scope>
    <source>
        <strain evidence="1 2">FSL F4-0100</strain>
    </source>
</reference>
<accession>A0A1R1B258</accession>
<dbReference type="EMBL" id="MRTF01000004">
    <property type="protein sequence ID" value="OME92867.1"/>
    <property type="molecule type" value="Genomic_DNA"/>
</dbReference>
<evidence type="ECO:0008006" key="3">
    <source>
        <dbReference type="Google" id="ProtNLM"/>
    </source>
</evidence>
<dbReference type="Proteomes" id="UP000187074">
    <property type="component" value="Unassembled WGS sequence"/>
</dbReference>
<dbReference type="AlphaFoldDB" id="A0A1R1B258"/>
<dbReference type="Pfam" id="PF13552">
    <property type="entry name" value="DUF4127"/>
    <property type="match status" value="1"/>
</dbReference>
<dbReference type="RefSeq" id="WP_076322894.1">
    <property type="nucleotide sequence ID" value="NZ_MRTF01000004.1"/>
</dbReference>
<dbReference type="STRING" id="1401.BK123_13390"/>